<accession>L0ETS0</accession>
<feature type="domain" description="VWFA" evidence="2">
    <location>
        <begin position="242"/>
        <end position="432"/>
    </location>
</feature>
<evidence type="ECO:0000256" key="1">
    <source>
        <dbReference type="SAM" id="Phobius"/>
    </source>
</evidence>
<reference evidence="3 4" key="1">
    <citation type="journal article" date="2012" name="Stand. Genomic Sci.">
        <title>Complete genome sequence of Liberibacter crescens BT-1.</title>
        <authorList>
            <person name="Leonard M.T."/>
            <person name="Fagen J.R."/>
            <person name="Davis-Richardson A.G."/>
            <person name="Davis M.J."/>
            <person name="Triplett E.W."/>
        </authorList>
    </citation>
    <scope>NUCLEOTIDE SEQUENCE [LARGE SCALE GENOMIC DNA]</scope>
    <source>
        <strain evidence="3 4">BT-1</strain>
    </source>
</reference>
<evidence type="ECO:0000259" key="2">
    <source>
        <dbReference type="PROSITE" id="PS50234"/>
    </source>
</evidence>
<dbReference type="STRING" id="1215343.B488_02470"/>
<keyword evidence="1" id="KW-0472">Membrane</keyword>
<dbReference type="CDD" id="cd00198">
    <property type="entry name" value="vWFA"/>
    <property type="match status" value="1"/>
</dbReference>
<dbReference type="SMART" id="SM00327">
    <property type="entry name" value="VWA"/>
    <property type="match status" value="1"/>
</dbReference>
<sequence>MQFYRQVTCILKLLMQSSKGNFLFLTAVILPVMIGIVGFAIDVVNVMYYRYALQAASDRAILTTNALLSSKETNISEQKIKEIVQNNLEFNLYHDFGQNDAQEISQDADIAVTRYVAKKKGALDSYRIVVQPDYDMPINPFSFAMRFLGKEYVSLATYSEGVAGGVKNQESQSVSLELVVDVSGSMRYPPIDKNGYDYTHCFSDAKMVDPMLEVVIDPQGEKIFSTDRYLITSCNPLYYPGVIDGSKLKRVRASEVQKTAAAKVVFLRDAVFGLVRHFDSLENSAEKIRMGAVAFDGTVKSKSPMNWGTKHIKDYFINLESTGGSTNSTPALYSAYKMLSAAQEDLIHKAKNNQNIKKYIIFLTDGENDPGFNETSIPICKAAKAKGIRIFAIGFSLEALSTAHKFLTDCASPGDYYDVARALELSRVFQNIASIVSSQVNRLTK</sequence>
<name>L0ETS0_LIBCB</name>
<dbReference type="InterPro" id="IPR002035">
    <property type="entry name" value="VWF_A"/>
</dbReference>
<gene>
    <name evidence="3" type="ordered locus">B488_02470</name>
</gene>
<organism evidence="3 4">
    <name type="scientific">Liberibacter crescens (strain BT-1)</name>
    <dbReference type="NCBI Taxonomy" id="1215343"/>
    <lineage>
        <taxon>Bacteria</taxon>
        <taxon>Pseudomonadati</taxon>
        <taxon>Pseudomonadota</taxon>
        <taxon>Alphaproteobacteria</taxon>
        <taxon>Hyphomicrobiales</taxon>
        <taxon>Rhizobiaceae</taxon>
        <taxon>Liberibacter</taxon>
    </lineage>
</organism>
<dbReference type="KEGG" id="lcc:B488_02470"/>
<dbReference type="SUPFAM" id="SSF53300">
    <property type="entry name" value="vWA-like"/>
    <property type="match status" value="1"/>
</dbReference>
<keyword evidence="4" id="KW-1185">Reference proteome</keyword>
<dbReference type="InterPro" id="IPR028087">
    <property type="entry name" value="Tad_N"/>
</dbReference>
<dbReference type="EMBL" id="CP003789">
    <property type="protein sequence ID" value="AGA64240.1"/>
    <property type="molecule type" value="Genomic_DNA"/>
</dbReference>
<keyword evidence="1" id="KW-0812">Transmembrane</keyword>
<evidence type="ECO:0000313" key="3">
    <source>
        <dbReference type="EMBL" id="AGA64240.1"/>
    </source>
</evidence>
<dbReference type="Gene3D" id="3.40.50.410">
    <property type="entry name" value="von Willebrand factor, type A domain"/>
    <property type="match status" value="1"/>
</dbReference>
<dbReference type="InterPro" id="IPR036465">
    <property type="entry name" value="vWFA_dom_sf"/>
</dbReference>
<dbReference type="Proteomes" id="UP000010799">
    <property type="component" value="Chromosome"/>
</dbReference>
<dbReference type="Pfam" id="PF13400">
    <property type="entry name" value="Tad"/>
    <property type="match status" value="1"/>
</dbReference>
<dbReference type="Pfam" id="PF00092">
    <property type="entry name" value="VWA"/>
    <property type="match status" value="1"/>
</dbReference>
<feature type="transmembrane region" description="Helical" evidence="1">
    <location>
        <begin position="21"/>
        <end position="41"/>
    </location>
</feature>
<evidence type="ECO:0000313" key="4">
    <source>
        <dbReference type="Proteomes" id="UP000010799"/>
    </source>
</evidence>
<proteinExistence type="predicted"/>
<dbReference type="HOGENOM" id="CLU_047933_0_0_5"/>
<protein>
    <recommendedName>
        <fullName evidence="2">VWFA domain-containing protein</fullName>
    </recommendedName>
</protein>
<dbReference type="eggNOG" id="COG2304">
    <property type="taxonomic scope" value="Bacteria"/>
</dbReference>
<dbReference type="RefSeq" id="WP_015272667.1">
    <property type="nucleotide sequence ID" value="NC_019907.1"/>
</dbReference>
<keyword evidence="1" id="KW-1133">Transmembrane helix</keyword>
<dbReference type="AlphaFoldDB" id="L0ETS0"/>
<dbReference type="PATRIC" id="fig|1215343.11.peg.256"/>
<dbReference type="PROSITE" id="PS50234">
    <property type="entry name" value="VWFA"/>
    <property type="match status" value="1"/>
</dbReference>